<evidence type="ECO:0000256" key="1">
    <source>
        <dbReference type="SAM" id="SignalP"/>
    </source>
</evidence>
<dbReference type="InterPro" id="IPR012338">
    <property type="entry name" value="Beta-lactam/transpept-like"/>
</dbReference>
<evidence type="ECO:0000313" key="4">
    <source>
        <dbReference type="EMBL" id="CAA9305058.1"/>
    </source>
</evidence>
<feature type="domain" description="Peptidase S12 Pab87-related C-terminal" evidence="3">
    <location>
        <begin position="392"/>
        <end position="467"/>
    </location>
</feature>
<dbReference type="Pfam" id="PF00144">
    <property type="entry name" value="Beta-lactamase"/>
    <property type="match status" value="1"/>
</dbReference>
<gene>
    <name evidence="4" type="ORF">AVDCRST_MAG68-757</name>
</gene>
<name>A0A6J4KG61_9BACT</name>
<sequence>MFCSPVRRCPLWPVAALLCALPAIPSAAHSQGVGTAARSAMFPPDSAVLSLLKQRVADRRSAGVVVGLLAPDGSTRILAWGDPGPGQPPLNEASVFEIGSVTKVFTAALLSDMVQRGEVALDDPVQKYLPAGVAMPTRGGKQITLAMLSDQTSGLPRLPANLRPADASNPYADYTVQRLYEFLSGYRLPRDPGARYEYSNLGVGLLGHVLALRAGKSYEDLVRERIWNPLGMSSTAITLTSPLRARLALGHGPGGAVVPNWDLPTLAGAGAIRSTAVDMLKFLAAQLHPERGPLEKAMALTHLERASAGGAEMGIGLGWHLRHREGDDVVWHNGGTGGYRSFAGFRPATGAAVVVLTNSGGAGADDIGFHLLNPAFPLTPAPAPRKEYTAIPLAAQVLEHYVGTYELAPQFRIVVTREGDALFAQATGQGKHRIWPYAETEFFLREVDAQIGFVRDTQGKVVRLVLHQGGRDMPGRKVSPE</sequence>
<proteinExistence type="predicted"/>
<dbReference type="Gene3D" id="3.40.710.10">
    <property type="entry name" value="DD-peptidase/beta-lactamase superfamily"/>
    <property type="match status" value="1"/>
</dbReference>
<keyword evidence="1" id="KW-0732">Signal</keyword>
<feature type="chain" id="PRO_5026805869" evidence="1">
    <location>
        <begin position="31"/>
        <end position="481"/>
    </location>
</feature>
<dbReference type="Pfam" id="PF11954">
    <property type="entry name" value="DUF3471"/>
    <property type="match status" value="1"/>
</dbReference>
<feature type="signal peptide" evidence="1">
    <location>
        <begin position="1"/>
        <end position="30"/>
    </location>
</feature>
<accession>A0A6J4KG61</accession>
<dbReference type="InterPro" id="IPR001466">
    <property type="entry name" value="Beta-lactam-related"/>
</dbReference>
<dbReference type="InterPro" id="IPR050491">
    <property type="entry name" value="AmpC-like"/>
</dbReference>
<dbReference type="PANTHER" id="PTHR46825:SF9">
    <property type="entry name" value="BETA-LACTAMASE-RELATED DOMAIN-CONTAINING PROTEIN"/>
    <property type="match status" value="1"/>
</dbReference>
<reference evidence="4" key="1">
    <citation type="submission" date="2020-02" db="EMBL/GenBank/DDBJ databases">
        <authorList>
            <person name="Meier V. D."/>
        </authorList>
    </citation>
    <scope>NUCLEOTIDE SEQUENCE</scope>
    <source>
        <strain evidence="4">AVDCRST_MAG68</strain>
    </source>
</reference>
<dbReference type="EMBL" id="CADCTW010000043">
    <property type="protein sequence ID" value="CAA9305058.1"/>
    <property type="molecule type" value="Genomic_DNA"/>
</dbReference>
<organism evidence="4">
    <name type="scientific">uncultured Gemmatimonadota bacterium</name>
    <dbReference type="NCBI Taxonomy" id="203437"/>
    <lineage>
        <taxon>Bacteria</taxon>
        <taxon>Pseudomonadati</taxon>
        <taxon>Gemmatimonadota</taxon>
        <taxon>environmental samples</taxon>
    </lineage>
</organism>
<protein>
    <submittedName>
        <fullName evidence="4">Beta-lactamase class C-like and penicillin binding proteins (PBPs) superfamily</fullName>
    </submittedName>
</protein>
<dbReference type="SUPFAM" id="SSF56601">
    <property type="entry name" value="beta-lactamase/transpeptidase-like"/>
    <property type="match status" value="1"/>
</dbReference>
<evidence type="ECO:0000259" key="3">
    <source>
        <dbReference type="Pfam" id="PF11954"/>
    </source>
</evidence>
<evidence type="ECO:0000259" key="2">
    <source>
        <dbReference type="Pfam" id="PF00144"/>
    </source>
</evidence>
<dbReference type="InterPro" id="IPR021860">
    <property type="entry name" value="Peptidase_S12_Pab87-rel_C"/>
</dbReference>
<feature type="domain" description="Beta-lactamase-related" evidence="2">
    <location>
        <begin position="51"/>
        <end position="364"/>
    </location>
</feature>
<dbReference type="AlphaFoldDB" id="A0A6J4KG61"/>
<dbReference type="PANTHER" id="PTHR46825">
    <property type="entry name" value="D-ALANYL-D-ALANINE-CARBOXYPEPTIDASE/ENDOPEPTIDASE AMPH"/>
    <property type="match status" value="1"/>
</dbReference>